<dbReference type="OrthoDB" id="573782at2"/>
<comment type="caution">
    <text evidence="1">The sequence shown here is derived from an EMBL/GenBank/DDBJ whole genome shotgun (WGS) entry which is preliminary data.</text>
</comment>
<accession>A0A6N7IRP2</accession>
<dbReference type="SUPFAM" id="SSF56784">
    <property type="entry name" value="HAD-like"/>
    <property type="match status" value="1"/>
</dbReference>
<reference evidence="1 2" key="1">
    <citation type="submission" date="2019-10" db="EMBL/GenBank/DDBJ databases">
        <title>Comparative genomics of sulfur disproportionating microorganisms.</title>
        <authorList>
            <person name="Ward L.M."/>
            <person name="Bertran E."/>
            <person name="Johnston D."/>
        </authorList>
    </citation>
    <scope>NUCLEOTIDE SEQUENCE [LARGE SCALE GENOMIC DNA]</scope>
    <source>
        <strain evidence="1 2">DSM 14055</strain>
    </source>
</reference>
<keyword evidence="2" id="KW-1185">Reference proteome</keyword>
<dbReference type="Pfam" id="PF24694">
    <property type="entry name" value="LNS2_PITM1-3"/>
    <property type="match status" value="1"/>
</dbReference>
<sequence>MWIAVDVDNTVANTNLELVRMFKISLKKYPAPEVPPEFFYGSEGMQLFQKAEPFPRAAETLKTLAELGYRIAYISSRPGDALFLTVRWLQKHGFPADQVLCGLDRRGKVEVATKELQVVAVFEDDPVLAAALLNKVPALWLKDWPYNRKLPAGKGARWNAGRVIRFRAWGEVEKAVVTSNPDLAAITRGKGERE</sequence>
<dbReference type="InterPro" id="IPR023214">
    <property type="entry name" value="HAD_sf"/>
</dbReference>
<name>A0A6N7IRP2_9FIRM</name>
<dbReference type="InterPro" id="IPR036412">
    <property type="entry name" value="HAD-like_sf"/>
</dbReference>
<dbReference type="RefSeq" id="WP_152947197.1">
    <property type="nucleotide sequence ID" value="NZ_WHYR01000028.1"/>
</dbReference>
<dbReference type="Gene3D" id="3.40.50.1000">
    <property type="entry name" value="HAD superfamily/HAD-like"/>
    <property type="match status" value="1"/>
</dbReference>
<evidence type="ECO:0008006" key="3">
    <source>
        <dbReference type="Google" id="ProtNLM"/>
    </source>
</evidence>
<dbReference type="EMBL" id="WHYR01000028">
    <property type="protein sequence ID" value="MQL52766.1"/>
    <property type="molecule type" value="Genomic_DNA"/>
</dbReference>
<dbReference type="AlphaFoldDB" id="A0A6N7IRP2"/>
<proteinExistence type="predicted"/>
<evidence type="ECO:0000313" key="1">
    <source>
        <dbReference type="EMBL" id="MQL52766.1"/>
    </source>
</evidence>
<dbReference type="Proteomes" id="UP000441717">
    <property type="component" value="Unassembled WGS sequence"/>
</dbReference>
<protein>
    <recommendedName>
        <fullName evidence="3">Nucleotidase</fullName>
    </recommendedName>
</protein>
<evidence type="ECO:0000313" key="2">
    <source>
        <dbReference type="Proteomes" id="UP000441717"/>
    </source>
</evidence>
<organism evidence="1 2">
    <name type="scientific">Desulfofundulus thermobenzoicus</name>
    <dbReference type="NCBI Taxonomy" id="29376"/>
    <lineage>
        <taxon>Bacteria</taxon>
        <taxon>Bacillati</taxon>
        <taxon>Bacillota</taxon>
        <taxon>Clostridia</taxon>
        <taxon>Eubacteriales</taxon>
        <taxon>Peptococcaceae</taxon>
        <taxon>Desulfofundulus</taxon>
    </lineage>
</organism>
<gene>
    <name evidence="1" type="ORF">GFC01_10930</name>
</gene>